<dbReference type="RefSeq" id="WP_064581622.1">
    <property type="nucleotide sequence ID" value="NZ_CP015878.1"/>
</dbReference>
<proteinExistence type="predicted"/>
<evidence type="ECO:0000256" key="1">
    <source>
        <dbReference type="ARBA" id="ARBA00004496"/>
    </source>
</evidence>
<dbReference type="GO" id="GO:0046872">
    <property type="term" value="F:metal ion binding"/>
    <property type="evidence" value="ECO:0007669"/>
    <property type="project" value="UniProtKB-KW"/>
</dbReference>
<evidence type="ECO:0000256" key="3">
    <source>
        <dbReference type="ARBA" id="ARBA00022723"/>
    </source>
</evidence>
<dbReference type="Proteomes" id="UP000077748">
    <property type="component" value="Chromosome"/>
</dbReference>
<sequence length="223" mass="25464">MHDNLTERTLSDLACSLPGSTSLLRDYKLDFCCAGQRSLREAASELGLDAERIASELRALRPASEERDWRQASNAELIEHILERYHQRHRQQFPALLPLAQRVERTHAAHPHCPHGLVALLERMQEELESHMCKEEHILFPWLNQGVPLLHVQGPIGVMRHEHDEHAQSLATLAELTDDLTAPANACTTWRALYAGLEELRRDLMQHIHLENNLLFVGANRPQ</sequence>
<evidence type="ECO:0000259" key="5">
    <source>
        <dbReference type="Pfam" id="PF01814"/>
    </source>
</evidence>
<evidence type="ECO:0000313" key="6">
    <source>
        <dbReference type="EMBL" id="ANI12684.1"/>
    </source>
</evidence>
<dbReference type="InterPro" id="IPR019903">
    <property type="entry name" value="RIC_family"/>
</dbReference>
<comment type="subcellular location">
    <subcellularLocation>
        <location evidence="1">Cytoplasm</location>
    </subcellularLocation>
</comment>
<reference evidence="6 7" key="1">
    <citation type="submission" date="2016-05" db="EMBL/GenBank/DDBJ databases">
        <title>Genome Sequence of Pseudomonas citronellolis Strain SJTE-3, an Estrogens and Persistent Organic Pollutants degradation strain.</title>
        <authorList>
            <person name="Liang R."/>
        </authorList>
    </citation>
    <scope>NUCLEOTIDE SEQUENCE [LARGE SCALE GENOMIC DNA]</scope>
    <source>
        <strain evidence="6 7">SJTE-3</strain>
    </source>
</reference>
<keyword evidence="2" id="KW-0963">Cytoplasm</keyword>
<keyword evidence="3" id="KW-0479">Metal-binding</keyword>
<dbReference type="Pfam" id="PF04405">
    <property type="entry name" value="ScdA_N"/>
    <property type="match status" value="1"/>
</dbReference>
<protein>
    <submittedName>
        <fullName evidence="6">Iron-sulfur cluster repair di-iron protein</fullName>
    </submittedName>
</protein>
<evidence type="ECO:0000256" key="4">
    <source>
        <dbReference type="ARBA" id="ARBA00023004"/>
    </source>
</evidence>
<dbReference type="GO" id="GO:0005737">
    <property type="term" value="C:cytoplasm"/>
    <property type="evidence" value="ECO:0007669"/>
    <property type="project" value="UniProtKB-SubCell"/>
</dbReference>
<accession>A0A1A9K575</accession>
<dbReference type="NCBIfam" id="TIGR03652">
    <property type="entry name" value="FeS_repair_RIC"/>
    <property type="match status" value="1"/>
</dbReference>
<dbReference type="NCBIfam" id="NF008221">
    <property type="entry name" value="PRK10992.1"/>
    <property type="match status" value="1"/>
</dbReference>
<evidence type="ECO:0000256" key="2">
    <source>
        <dbReference type="ARBA" id="ARBA00022490"/>
    </source>
</evidence>
<dbReference type="PANTHER" id="PTHR36438:SF1">
    <property type="entry name" value="IRON-SULFUR CLUSTER REPAIR PROTEIN YTFE"/>
    <property type="match status" value="1"/>
</dbReference>
<dbReference type="Gene3D" id="1.20.120.520">
    <property type="entry name" value="nmb1532 protein domain like"/>
    <property type="match status" value="1"/>
</dbReference>
<dbReference type="InterPro" id="IPR012312">
    <property type="entry name" value="Hemerythrin-like"/>
</dbReference>
<dbReference type="PANTHER" id="PTHR36438">
    <property type="entry name" value="IRON-SULFUR CLUSTER REPAIR PROTEIN YTFE"/>
    <property type="match status" value="1"/>
</dbReference>
<dbReference type="EMBL" id="CP015878">
    <property type="protein sequence ID" value="ANI12684.1"/>
    <property type="molecule type" value="Genomic_DNA"/>
</dbReference>
<name>A0A1A9K575_9PSED</name>
<feature type="domain" description="Hemerythrin-like" evidence="5">
    <location>
        <begin position="79"/>
        <end position="216"/>
    </location>
</feature>
<evidence type="ECO:0000313" key="7">
    <source>
        <dbReference type="Proteomes" id="UP000077748"/>
    </source>
</evidence>
<gene>
    <name evidence="6" type="ORF">A9C11_01245</name>
</gene>
<dbReference type="Pfam" id="PF01814">
    <property type="entry name" value="Hemerythrin"/>
    <property type="match status" value="1"/>
</dbReference>
<organism evidence="6 7">
    <name type="scientific">Pseudomonas citronellolis</name>
    <dbReference type="NCBI Taxonomy" id="53408"/>
    <lineage>
        <taxon>Bacteria</taxon>
        <taxon>Pseudomonadati</taxon>
        <taxon>Pseudomonadota</taxon>
        <taxon>Gammaproteobacteria</taxon>
        <taxon>Pseudomonadales</taxon>
        <taxon>Pseudomonadaceae</taxon>
        <taxon>Pseudomonas</taxon>
    </lineage>
</organism>
<keyword evidence="4" id="KW-0408">Iron</keyword>
<dbReference type="AlphaFoldDB" id="A0A1A9K575"/>